<dbReference type="Proteomes" id="UP000051330">
    <property type="component" value="Unassembled WGS sequence"/>
</dbReference>
<comment type="caution">
    <text evidence="1">The sequence shown here is derived from an EMBL/GenBank/DDBJ whole genome shotgun (WGS) entry which is preliminary data.</text>
</comment>
<gene>
    <name evidence="1" type="ORF">FD09_GL002238</name>
</gene>
<accession>A0A0R1MZ75</accession>
<dbReference type="AlphaFoldDB" id="A0A0R1MZ75"/>
<dbReference type="RefSeq" id="WP_057819378.1">
    <property type="nucleotide sequence ID" value="NZ_AZEC01000004.1"/>
</dbReference>
<reference evidence="1 2" key="1">
    <citation type="journal article" date="2015" name="Genome Announc.">
        <title>Expanding the biotechnology potential of lactobacilli through comparative genomics of 213 strains and associated genera.</title>
        <authorList>
            <person name="Sun Z."/>
            <person name="Harris H.M."/>
            <person name="McCann A."/>
            <person name="Guo C."/>
            <person name="Argimon S."/>
            <person name="Zhang W."/>
            <person name="Yang X."/>
            <person name="Jeffery I.B."/>
            <person name="Cooney J.C."/>
            <person name="Kagawa T.F."/>
            <person name="Liu W."/>
            <person name="Song Y."/>
            <person name="Salvetti E."/>
            <person name="Wrobel A."/>
            <person name="Rasinkangas P."/>
            <person name="Parkhill J."/>
            <person name="Rea M.C."/>
            <person name="O'Sullivan O."/>
            <person name="Ritari J."/>
            <person name="Douillard F.P."/>
            <person name="Paul Ross R."/>
            <person name="Yang R."/>
            <person name="Briner A.E."/>
            <person name="Felis G.E."/>
            <person name="de Vos W.M."/>
            <person name="Barrangou R."/>
            <person name="Klaenhammer T.R."/>
            <person name="Caufield P.W."/>
            <person name="Cui Y."/>
            <person name="Zhang H."/>
            <person name="O'Toole P.W."/>
        </authorList>
    </citation>
    <scope>NUCLEOTIDE SEQUENCE [LARGE SCALE GENOMIC DNA]</scope>
    <source>
        <strain evidence="1 2">DSM 12744</strain>
    </source>
</reference>
<protein>
    <submittedName>
        <fullName evidence="1">Uncharacterized protein</fullName>
    </submittedName>
</protein>
<organism evidence="1 2">
    <name type="scientific">Schleiferilactobacillus perolens DSM 12744</name>
    <dbReference type="NCBI Taxonomy" id="1423792"/>
    <lineage>
        <taxon>Bacteria</taxon>
        <taxon>Bacillati</taxon>
        <taxon>Bacillota</taxon>
        <taxon>Bacilli</taxon>
        <taxon>Lactobacillales</taxon>
        <taxon>Lactobacillaceae</taxon>
        <taxon>Schleiferilactobacillus</taxon>
    </lineage>
</organism>
<sequence>MTELITVLGSADYLQTRQSLIPASRLLVPWESDGDGLLLGTTDRTIPQFQAAAYYTITTQVGPFDQDGFYHFWHLGFKRTDDALFQNALAPAFIDDLMTATQATALRLARSQQEKHAWLLILQTPQKPIKQPLHTFVPATMQDFIERSTHSLSGFYAHIYVDNAGINGASRNDAPSAPTK</sequence>
<dbReference type="EMBL" id="AZEC01000004">
    <property type="protein sequence ID" value="KRL13407.1"/>
    <property type="molecule type" value="Genomic_DNA"/>
</dbReference>
<name>A0A0R1MZ75_9LACO</name>
<dbReference type="Gene3D" id="3.30.70.100">
    <property type="match status" value="1"/>
</dbReference>
<evidence type="ECO:0000313" key="2">
    <source>
        <dbReference type="Proteomes" id="UP000051330"/>
    </source>
</evidence>
<proteinExistence type="predicted"/>
<dbReference type="OrthoDB" id="2298138at2"/>
<evidence type="ECO:0000313" key="1">
    <source>
        <dbReference type="EMBL" id="KRL13407.1"/>
    </source>
</evidence>
<keyword evidence="2" id="KW-1185">Reference proteome</keyword>